<dbReference type="RefSeq" id="WP_209808035.1">
    <property type="nucleotide sequence ID" value="NZ_JAGGKT010000001.1"/>
</dbReference>
<evidence type="ECO:0000256" key="1">
    <source>
        <dbReference type="SAM" id="Phobius"/>
    </source>
</evidence>
<proteinExistence type="predicted"/>
<reference evidence="2 3" key="1">
    <citation type="submission" date="2021-03" db="EMBL/GenBank/DDBJ databases">
        <title>Genomic Encyclopedia of Type Strains, Phase IV (KMG-IV): sequencing the most valuable type-strain genomes for metagenomic binning, comparative biology and taxonomic classification.</title>
        <authorList>
            <person name="Goeker M."/>
        </authorList>
    </citation>
    <scope>NUCLEOTIDE SEQUENCE [LARGE SCALE GENOMIC DNA]</scope>
    <source>
        <strain evidence="2 3">DSM 24738</strain>
    </source>
</reference>
<comment type="caution">
    <text evidence="2">The sequence shown here is derived from an EMBL/GenBank/DDBJ whole genome shotgun (WGS) entry which is preliminary data.</text>
</comment>
<keyword evidence="1" id="KW-0472">Membrane</keyword>
<evidence type="ECO:0008006" key="4">
    <source>
        <dbReference type="Google" id="ProtNLM"/>
    </source>
</evidence>
<dbReference type="Proteomes" id="UP001519343">
    <property type="component" value="Unassembled WGS sequence"/>
</dbReference>
<dbReference type="EMBL" id="JAGGKT010000001">
    <property type="protein sequence ID" value="MBP1930217.1"/>
    <property type="molecule type" value="Genomic_DNA"/>
</dbReference>
<name>A0ABS4GJE6_9BACL</name>
<feature type="transmembrane region" description="Helical" evidence="1">
    <location>
        <begin position="9"/>
        <end position="30"/>
    </location>
</feature>
<gene>
    <name evidence="2" type="ORF">J2Z37_000204</name>
</gene>
<accession>A0ABS4GJE6</accession>
<evidence type="ECO:0000313" key="2">
    <source>
        <dbReference type="EMBL" id="MBP1930217.1"/>
    </source>
</evidence>
<keyword evidence="3" id="KW-1185">Reference proteome</keyword>
<keyword evidence="1" id="KW-1133">Transmembrane helix</keyword>
<organism evidence="2 3">
    <name type="scientific">Ammoniphilus resinae</name>
    <dbReference type="NCBI Taxonomy" id="861532"/>
    <lineage>
        <taxon>Bacteria</taxon>
        <taxon>Bacillati</taxon>
        <taxon>Bacillota</taxon>
        <taxon>Bacilli</taxon>
        <taxon>Bacillales</taxon>
        <taxon>Paenibacillaceae</taxon>
        <taxon>Aneurinibacillus group</taxon>
        <taxon>Ammoniphilus</taxon>
    </lineage>
</organism>
<sequence length="662" mass="73884">MMTNKRESGIALVTVLLMITIFSILGLSIMSSTLNHAKIRTFSNEEVEGKMLADIGFVYFQEYLKKKLNMHENDVLAAMHDPGDNDAIIDLIDNIAALSEVGNGPFLRTFLPDHKRSFAISFQEMKETYTLSGAEKQMPIPYQVETSGYSHPYIRKLKVWVIGIPATAANNDTASKKVKLEATVYINNIAAPFHYAVSTPGELRLFGGSNIIGDVTVGQRLLTSDGYRYSIYDDSADQDRWYTGPDSGGSLSTQSFIKGKIRLNGDLANLYKVTLAENFNPYIEPDMLPREHNPEEIRRDSLRANRVFMPRGIDNLDSTVNKPYIPEYDPPLFERVDPSDSSIGDVSTLVEEKFSQYAATPSLYRNVPLIVDDHVNQPIVLKENNPPWTEEDYTSSESKEFSRVDVSGIQGNDVVIHVQRDHTMGMQLASGLTLTTRLTGNQLATPRFQRLFIGPSPSNPFFSEDKAAVEMGCKSSFAESPEKCDPDRDNAPFTFTGTIFIKGNLDIVGDIHVNGTIYVDGDVTIREISNLPDQNLIIVSSGTITISNRFPDLNPEDLPTDFRPLSAFLYSEKSLKVYSIDSFNWINGGFATGTANGNTDIPMIELNTKREEDSLISRLTIEFNRGIFEKETPGLPSSDTDVYLDTYDIEYTPYLKGLNLTE</sequence>
<keyword evidence="1" id="KW-0812">Transmembrane</keyword>
<evidence type="ECO:0000313" key="3">
    <source>
        <dbReference type="Proteomes" id="UP001519343"/>
    </source>
</evidence>
<protein>
    <recommendedName>
        <fullName evidence="4">Type 4 fimbrial biogenesis protein PilX N-terminal domain-containing protein</fullName>
    </recommendedName>
</protein>